<evidence type="ECO:0000256" key="4">
    <source>
        <dbReference type="ARBA" id="ARBA00022989"/>
    </source>
</evidence>
<dbReference type="PANTHER" id="PTHR36115:SF6">
    <property type="entry name" value="PROLINE-RICH ANTIGEN HOMOLOG"/>
    <property type="match status" value="1"/>
</dbReference>
<evidence type="ECO:0000256" key="2">
    <source>
        <dbReference type="ARBA" id="ARBA00022475"/>
    </source>
</evidence>
<dbReference type="GO" id="GO:0005886">
    <property type="term" value="C:plasma membrane"/>
    <property type="evidence" value="ECO:0007669"/>
    <property type="project" value="UniProtKB-SubCell"/>
</dbReference>
<dbReference type="KEGG" id="psic:J4E96_03910"/>
<dbReference type="EMBL" id="CP071868">
    <property type="protein sequence ID" value="QTE30170.1"/>
    <property type="molecule type" value="Genomic_DNA"/>
</dbReference>
<gene>
    <name evidence="8" type="ORF">J4E96_03910</name>
</gene>
<evidence type="ECO:0000256" key="3">
    <source>
        <dbReference type="ARBA" id="ARBA00022692"/>
    </source>
</evidence>
<dbReference type="PANTHER" id="PTHR36115">
    <property type="entry name" value="PROLINE-RICH ANTIGEN HOMOLOG-RELATED"/>
    <property type="match status" value="1"/>
</dbReference>
<dbReference type="Pfam" id="PF06271">
    <property type="entry name" value="RDD"/>
    <property type="match status" value="1"/>
</dbReference>
<evidence type="ECO:0000256" key="1">
    <source>
        <dbReference type="ARBA" id="ARBA00004651"/>
    </source>
</evidence>
<evidence type="ECO:0000259" key="7">
    <source>
        <dbReference type="Pfam" id="PF06271"/>
    </source>
</evidence>
<feature type="transmembrane region" description="Helical" evidence="6">
    <location>
        <begin position="45"/>
        <end position="61"/>
    </location>
</feature>
<reference evidence="8" key="1">
    <citation type="submission" date="2021-03" db="EMBL/GenBank/DDBJ databases">
        <title>Pengzhenrongella sicca gen. nov., sp. nov., a new member of suborder Micrococcineae isolated from High-Arctic tundra soil.</title>
        <authorList>
            <person name="Peng F."/>
        </authorList>
    </citation>
    <scope>NUCLEOTIDE SEQUENCE</scope>
    <source>
        <strain evidence="8">LRZ-2</strain>
    </source>
</reference>
<dbReference type="Proteomes" id="UP000663937">
    <property type="component" value="Chromosome"/>
</dbReference>
<comment type="subcellular location">
    <subcellularLocation>
        <location evidence="1">Cell membrane</location>
        <topology evidence="1">Multi-pass membrane protein</topology>
    </subcellularLocation>
</comment>
<name>A0A8A4ZDW3_9MICO</name>
<protein>
    <submittedName>
        <fullName evidence="8">RDD family protein</fullName>
    </submittedName>
</protein>
<proteinExistence type="predicted"/>
<evidence type="ECO:0000313" key="8">
    <source>
        <dbReference type="EMBL" id="QTE30170.1"/>
    </source>
</evidence>
<sequence length="138" mass="14766">MAFLIDGLLAQGAFVVATIYAVTTATPSVDMYGNATSDPTALGDLLLAASWFAMIGIWIWNRSVRRGRTGQSVGKSAMRIRLISAASGQPVGLGLAFGRDCAHVLESSFFSLGYLWPLWDPMNQTFSDKICSTVVVTA</sequence>
<keyword evidence="2" id="KW-1003">Cell membrane</keyword>
<accession>A0A8A4ZDW3</accession>
<dbReference type="InterPro" id="IPR010432">
    <property type="entry name" value="RDD"/>
</dbReference>
<organism evidence="8 9">
    <name type="scientific">Pengzhenrongella sicca</name>
    <dbReference type="NCBI Taxonomy" id="2819238"/>
    <lineage>
        <taxon>Bacteria</taxon>
        <taxon>Bacillati</taxon>
        <taxon>Actinomycetota</taxon>
        <taxon>Actinomycetes</taxon>
        <taxon>Micrococcales</taxon>
        <taxon>Pengzhenrongella</taxon>
    </lineage>
</organism>
<keyword evidence="9" id="KW-1185">Reference proteome</keyword>
<feature type="domain" description="RDD" evidence="7">
    <location>
        <begin position="1"/>
        <end position="131"/>
    </location>
</feature>
<evidence type="ECO:0000256" key="5">
    <source>
        <dbReference type="ARBA" id="ARBA00023136"/>
    </source>
</evidence>
<keyword evidence="4 6" id="KW-1133">Transmembrane helix</keyword>
<keyword evidence="3 6" id="KW-0812">Transmembrane</keyword>
<evidence type="ECO:0000256" key="6">
    <source>
        <dbReference type="SAM" id="Phobius"/>
    </source>
</evidence>
<dbReference type="AlphaFoldDB" id="A0A8A4ZDW3"/>
<keyword evidence="5 6" id="KW-0472">Membrane</keyword>
<dbReference type="InterPro" id="IPR051791">
    <property type="entry name" value="Pra-immunoreactive"/>
</dbReference>
<evidence type="ECO:0000313" key="9">
    <source>
        <dbReference type="Proteomes" id="UP000663937"/>
    </source>
</evidence>